<dbReference type="PANTHER" id="PTHR11439">
    <property type="entry name" value="GAG-POL-RELATED RETROTRANSPOSON"/>
    <property type="match status" value="1"/>
</dbReference>
<dbReference type="EMBL" id="OZ034817">
    <property type="protein sequence ID" value="CAL1382055.1"/>
    <property type="molecule type" value="Genomic_DNA"/>
</dbReference>
<name>A0AAV2E970_9ROSI</name>
<accession>A0AAV2E970</accession>
<evidence type="ECO:0008006" key="6">
    <source>
        <dbReference type="Google" id="ProtNLM"/>
    </source>
</evidence>
<feature type="region of interest" description="Disordered" evidence="1">
    <location>
        <begin position="119"/>
        <end position="233"/>
    </location>
</feature>
<evidence type="ECO:0000256" key="1">
    <source>
        <dbReference type="SAM" id="MobiDB-lite"/>
    </source>
</evidence>
<organism evidence="4 5">
    <name type="scientific">Linum trigynum</name>
    <dbReference type="NCBI Taxonomy" id="586398"/>
    <lineage>
        <taxon>Eukaryota</taxon>
        <taxon>Viridiplantae</taxon>
        <taxon>Streptophyta</taxon>
        <taxon>Embryophyta</taxon>
        <taxon>Tracheophyta</taxon>
        <taxon>Spermatophyta</taxon>
        <taxon>Magnoliopsida</taxon>
        <taxon>eudicotyledons</taxon>
        <taxon>Gunneridae</taxon>
        <taxon>Pentapetalae</taxon>
        <taxon>rosids</taxon>
        <taxon>fabids</taxon>
        <taxon>Malpighiales</taxon>
        <taxon>Linaceae</taxon>
        <taxon>Linum</taxon>
    </lineage>
</organism>
<dbReference type="Proteomes" id="UP001497516">
    <property type="component" value="Chromosome 4"/>
</dbReference>
<evidence type="ECO:0000313" key="4">
    <source>
        <dbReference type="EMBL" id="CAL1382055.1"/>
    </source>
</evidence>
<dbReference type="Pfam" id="PF07727">
    <property type="entry name" value="RVT_2"/>
    <property type="match status" value="1"/>
</dbReference>
<evidence type="ECO:0000313" key="5">
    <source>
        <dbReference type="Proteomes" id="UP001497516"/>
    </source>
</evidence>
<dbReference type="CDD" id="cd09272">
    <property type="entry name" value="RNase_HI_RT_Ty1"/>
    <property type="match status" value="1"/>
</dbReference>
<reference evidence="4 5" key="1">
    <citation type="submission" date="2024-04" db="EMBL/GenBank/DDBJ databases">
        <authorList>
            <person name="Fracassetti M."/>
        </authorList>
    </citation>
    <scope>NUCLEOTIDE SEQUENCE [LARGE SCALE GENOMIC DNA]</scope>
</reference>
<dbReference type="Pfam" id="PF25597">
    <property type="entry name" value="SH3_retrovirus"/>
    <property type="match status" value="1"/>
</dbReference>
<keyword evidence="5" id="KW-1185">Reference proteome</keyword>
<dbReference type="SUPFAM" id="SSF56672">
    <property type="entry name" value="DNA/RNA polymerases"/>
    <property type="match status" value="1"/>
</dbReference>
<gene>
    <name evidence="4" type="ORF">LTRI10_LOCUS23399</name>
</gene>
<protein>
    <recommendedName>
        <fullName evidence="6">Reverse transcriptase Ty1/copia-type domain-containing protein</fullName>
    </recommendedName>
</protein>
<evidence type="ECO:0000259" key="2">
    <source>
        <dbReference type="Pfam" id="PF07727"/>
    </source>
</evidence>
<feature type="domain" description="Reverse transcriptase Ty1/copia-type" evidence="2">
    <location>
        <begin position="302"/>
        <end position="544"/>
    </location>
</feature>
<dbReference type="PANTHER" id="PTHR11439:SF520">
    <property type="entry name" value="CYSTEINE-RICH RLK (RECEPTOR-LIKE PROTEIN KINASE) 8"/>
    <property type="match status" value="1"/>
</dbReference>
<feature type="compositionally biased region" description="Polar residues" evidence="1">
    <location>
        <begin position="196"/>
        <end position="206"/>
    </location>
</feature>
<dbReference type="InterPro" id="IPR057670">
    <property type="entry name" value="SH3_retrovirus"/>
</dbReference>
<sequence length="672" mass="74789">MPLVPLQQQTPYQILLGELPKYDHLRSLGCLAYAKNTHRNLSKFEARGRPGIFVDYPATQKGYRIFDLETETIYSSRDVVFVEHIFPYKDPRVLADIVPRHDPSTHVPFQPMRIMDLDQTTTFPSSGDHNSPPSSTDACPCTPQPSSAVAPPTVEVVTPLTTVPPSTSPVTPDLSPATLSTSQESPLVDASPSAPRDTSPSRTASLSPVAADPVPLPRRGDRARRPPSHLGDYAYDLPGSSPVQHVTYPMAHYVTYHRLSPSHQAFISRVSQLKEPKYFYQAVRHPQWCKAMNTEFSDLVANGTWELTFLPPGKKAIDSKWVYKIKYLPTGSIERFKARVVAKGYTQVEGIDYHDTFAPVAKLVTVRCLLAVAVTKGWHIHQLDVNNAFLHGDLDEEVYMKIPQGFAQPGDTRVCLLRKSIYGLKQASRNWYKKFSAALLELRFRQSHADHSLFILRTDRSFVVALIYVDDVILAGDDLVFIQSVKTFLHDRFTIKDLGPLKYFLGIEVARSGKGIVLNQRKYVLDILADTGFQATCPSSTPIEQNHQLGRTPSPPAPDPAAFRRLVGRLLYLTVTHPDITYAVNILSQAVHAPTQAHLDAAHRVLRYLKASPGCGLLLPAHGPLRLTAYRDADWGGCQTTRRSTTGYFIRLGSSPVSWRTKKQTAVARSSA</sequence>
<proteinExistence type="predicted"/>
<dbReference type="InterPro" id="IPR043502">
    <property type="entry name" value="DNA/RNA_pol_sf"/>
</dbReference>
<dbReference type="InterPro" id="IPR013103">
    <property type="entry name" value="RVT_2"/>
</dbReference>
<feature type="domain" description="Retroviral polymerase SH3-like" evidence="3">
    <location>
        <begin position="30"/>
        <end position="91"/>
    </location>
</feature>
<feature type="compositionally biased region" description="Polar residues" evidence="1">
    <location>
        <begin position="119"/>
        <end position="137"/>
    </location>
</feature>
<dbReference type="AlphaFoldDB" id="A0AAV2E970"/>
<feature type="compositionally biased region" description="Low complexity" evidence="1">
    <location>
        <begin position="145"/>
        <end position="176"/>
    </location>
</feature>
<evidence type="ECO:0000259" key="3">
    <source>
        <dbReference type="Pfam" id="PF25597"/>
    </source>
</evidence>